<name>A0AAD5TA48_9FUNG</name>
<gene>
    <name evidence="2" type="ORF">HK100_001201</name>
</gene>
<feature type="transmembrane region" description="Helical" evidence="1">
    <location>
        <begin position="255"/>
        <end position="275"/>
    </location>
</feature>
<feature type="transmembrane region" description="Helical" evidence="1">
    <location>
        <begin position="145"/>
        <end position="167"/>
    </location>
</feature>
<keyword evidence="1" id="KW-0812">Transmembrane</keyword>
<proteinExistence type="predicted"/>
<protein>
    <submittedName>
        <fullName evidence="2">Uncharacterized protein</fullName>
    </submittedName>
</protein>
<keyword evidence="1" id="KW-1133">Transmembrane helix</keyword>
<sequence>MDANTTSWQWKALETTAMVTSIISITPLFFLIYHIIVYEIPATQTSHLTSTHFHKLVTPYNTILTLIILSTSAIFATEAAIISTLPLNQSTQQKFNIANTLQNFAMAALEYGYMQYSWKRGDVVVKQSLLPFAARFMNSIAKASWFIFFLPAVYSIVPVFIITPNIIGTVAYVLLAMPSFVLLLFDTVLLFAFVRYLRETCLLVSLAEFEEIRLKIISRHGICTVVAIFLADVCFVVGVVAPLDLFQQTLVVYASYYVFPAVVVILLCQKVALHVNKQNEMKTRKIRLLSVTGKTKSISQKRSLLATSTKYEIKL</sequence>
<evidence type="ECO:0000256" key="1">
    <source>
        <dbReference type="SAM" id="Phobius"/>
    </source>
</evidence>
<comment type="caution">
    <text evidence="2">The sequence shown here is derived from an EMBL/GenBank/DDBJ whole genome shotgun (WGS) entry which is preliminary data.</text>
</comment>
<dbReference type="EMBL" id="JADGJH010000126">
    <property type="protein sequence ID" value="KAJ3136973.1"/>
    <property type="molecule type" value="Genomic_DNA"/>
</dbReference>
<keyword evidence="3" id="KW-1185">Reference proteome</keyword>
<evidence type="ECO:0000313" key="3">
    <source>
        <dbReference type="Proteomes" id="UP001211907"/>
    </source>
</evidence>
<feature type="transmembrane region" description="Helical" evidence="1">
    <location>
        <begin position="12"/>
        <end position="36"/>
    </location>
</feature>
<dbReference type="AlphaFoldDB" id="A0AAD5TA48"/>
<dbReference type="Proteomes" id="UP001211907">
    <property type="component" value="Unassembled WGS sequence"/>
</dbReference>
<organism evidence="2 3">
    <name type="scientific">Physocladia obscura</name>
    <dbReference type="NCBI Taxonomy" id="109957"/>
    <lineage>
        <taxon>Eukaryota</taxon>
        <taxon>Fungi</taxon>
        <taxon>Fungi incertae sedis</taxon>
        <taxon>Chytridiomycota</taxon>
        <taxon>Chytridiomycota incertae sedis</taxon>
        <taxon>Chytridiomycetes</taxon>
        <taxon>Chytridiales</taxon>
        <taxon>Chytriomycetaceae</taxon>
        <taxon>Physocladia</taxon>
    </lineage>
</organism>
<reference evidence="2" key="1">
    <citation type="submission" date="2020-05" db="EMBL/GenBank/DDBJ databases">
        <title>Phylogenomic resolution of chytrid fungi.</title>
        <authorList>
            <person name="Stajich J.E."/>
            <person name="Amses K."/>
            <person name="Simmons R."/>
            <person name="Seto K."/>
            <person name="Myers J."/>
            <person name="Bonds A."/>
            <person name="Quandt C.A."/>
            <person name="Barry K."/>
            <person name="Liu P."/>
            <person name="Grigoriev I."/>
            <person name="Longcore J.E."/>
            <person name="James T.Y."/>
        </authorList>
    </citation>
    <scope>NUCLEOTIDE SEQUENCE</scope>
    <source>
        <strain evidence="2">JEL0513</strain>
    </source>
</reference>
<feature type="transmembrane region" description="Helical" evidence="1">
    <location>
        <begin position="63"/>
        <end position="85"/>
    </location>
</feature>
<keyword evidence="1" id="KW-0472">Membrane</keyword>
<evidence type="ECO:0000313" key="2">
    <source>
        <dbReference type="EMBL" id="KAJ3136973.1"/>
    </source>
</evidence>
<feature type="transmembrane region" description="Helical" evidence="1">
    <location>
        <begin position="222"/>
        <end position="243"/>
    </location>
</feature>
<accession>A0AAD5TA48</accession>
<feature type="transmembrane region" description="Helical" evidence="1">
    <location>
        <begin position="173"/>
        <end position="194"/>
    </location>
</feature>